<evidence type="ECO:0000313" key="6">
    <source>
        <dbReference type="EMBL" id="WRO23055.1"/>
    </source>
</evidence>
<name>A0AAU0URY3_9FIRM</name>
<evidence type="ECO:0000256" key="3">
    <source>
        <dbReference type="ARBA" id="ARBA00023004"/>
    </source>
</evidence>
<dbReference type="InterPro" id="IPR036909">
    <property type="entry name" value="Cyt_c-like_dom_sf"/>
</dbReference>
<dbReference type="SUPFAM" id="SSF46626">
    <property type="entry name" value="Cytochrome c"/>
    <property type="match status" value="1"/>
</dbReference>
<sequence length="140" mass="15991">MKYVIICLVVVALLSPVIFFYLLYTSTAPMFNEELPEEAVIGKRLWQSKGCVECHTIFGNGGYNAPDLTNSFSIRGEKWLKQFFAKPPMMRPHKQRKHPGLTPKDTRAMLAFFKLLDNIPNLGWPPKPHYTPAPKQQDGQ</sequence>
<keyword evidence="2 4" id="KW-0479">Metal-binding</keyword>
<dbReference type="KEGG" id="dbc:MFMK1_002901"/>
<evidence type="ECO:0000256" key="2">
    <source>
        <dbReference type="ARBA" id="ARBA00022723"/>
    </source>
</evidence>
<accession>A0AAU0URY3</accession>
<dbReference type="RefSeq" id="WP_366922442.1">
    <property type="nucleotide sequence ID" value="NZ_CP121694.1"/>
</dbReference>
<evidence type="ECO:0000313" key="7">
    <source>
        <dbReference type="Proteomes" id="UP001329915"/>
    </source>
</evidence>
<evidence type="ECO:0000256" key="1">
    <source>
        <dbReference type="ARBA" id="ARBA00022617"/>
    </source>
</evidence>
<keyword evidence="3 4" id="KW-0408">Iron</keyword>
<proteinExistence type="predicted"/>
<dbReference type="AlphaFoldDB" id="A0AAU0URY3"/>
<organism evidence="6 7">
    <name type="scientific">Metallumcola ferriviriculae</name>
    <dbReference type="NCBI Taxonomy" id="3039180"/>
    <lineage>
        <taxon>Bacteria</taxon>
        <taxon>Bacillati</taxon>
        <taxon>Bacillota</taxon>
        <taxon>Clostridia</taxon>
        <taxon>Neomoorellales</taxon>
        <taxon>Desulfitibacteraceae</taxon>
        <taxon>Metallumcola</taxon>
    </lineage>
</organism>
<dbReference type="PROSITE" id="PS51007">
    <property type="entry name" value="CYTC"/>
    <property type="match status" value="1"/>
</dbReference>
<dbReference type="InterPro" id="IPR009056">
    <property type="entry name" value="Cyt_c-like_dom"/>
</dbReference>
<evidence type="ECO:0000259" key="5">
    <source>
        <dbReference type="PROSITE" id="PS51007"/>
    </source>
</evidence>
<feature type="domain" description="Cytochrome c" evidence="5">
    <location>
        <begin position="37"/>
        <end position="117"/>
    </location>
</feature>
<gene>
    <name evidence="6" type="ORF">MFMK1_002901</name>
</gene>
<dbReference type="EMBL" id="CP121694">
    <property type="protein sequence ID" value="WRO23055.1"/>
    <property type="molecule type" value="Genomic_DNA"/>
</dbReference>
<dbReference type="GO" id="GO:0020037">
    <property type="term" value="F:heme binding"/>
    <property type="evidence" value="ECO:0007669"/>
    <property type="project" value="InterPro"/>
</dbReference>
<keyword evidence="1 4" id="KW-0349">Heme</keyword>
<keyword evidence="7" id="KW-1185">Reference proteome</keyword>
<dbReference type="GO" id="GO:0009055">
    <property type="term" value="F:electron transfer activity"/>
    <property type="evidence" value="ECO:0007669"/>
    <property type="project" value="InterPro"/>
</dbReference>
<protein>
    <submittedName>
        <fullName evidence="6">Cytochrome c</fullName>
    </submittedName>
</protein>
<dbReference type="GO" id="GO:0046872">
    <property type="term" value="F:metal ion binding"/>
    <property type="evidence" value="ECO:0007669"/>
    <property type="project" value="UniProtKB-KW"/>
</dbReference>
<reference evidence="6 7" key="1">
    <citation type="submission" date="2023-04" db="EMBL/GenBank/DDBJ databases">
        <authorList>
            <person name="Hsu D."/>
        </authorList>
    </citation>
    <scope>NUCLEOTIDE SEQUENCE [LARGE SCALE GENOMIC DNA]</scope>
    <source>
        <strain evidence="6 7">MK1</strain>
    </source>
</reference>
<dbReference type="Pfam" id="PF00034">
    <property type="entry name" value="Cytochrom_C"/>
    <property type="match status" value="1"/>
</dbReference>
<evidence type="ECO:0000256" key="4">
    <source>
        <dbReference type="PROSITE-ProRule" id="PRU00433"/>
    </source>
</evidence>
<dbReference type="Proteomes" id="UP001329915">
    <property type="component" value="Chromosome"/>
</dbReference>
<dbReference type="Gene3D" id="1.10.760.10">
    <property type="entry name" value="Cytochrome c-like domain"/>
    <property type="match status" value="1"/>
</dbReference>